<name>A0A382UQL4_9ZZZZ</name>
<feature type="non-terminal residue" evidence="1">
    <location>
        <position position="1"/>
    </location>
</feature>
<dbReference type="EMBL" id="UINC01146044">
    <property type="protein sequence ID" value="SVD36544.1"/>
    <property type="molecule type" value="Genomic_DNA"/>
</dbReference>
<proteinExistence type="predicted"/>
<evidence type="ECO:0000313" key="1">
    <source>
        <dbReference type="EMBL" id="SVD36544.1"/>
    </source>
</evidence>
<accession>A0A382UQL4</accession>
<reference evidence="1" key="1">
    <citation type="submission" date="2018-05" db="EMBL/GenBank/DDBJ databases">
        <authorList>
            <person name="Lanie J.A."/>
            <person name="Ng W.-L."/>
            <person name="Kazmierczak K.M."/>
            <person name="Andrzejewski T.M."/>
            <person name="Davidsen T.M."/>
            <person name="Wayne K.J."/>
            <person name="Tettelin H."/>
            <person name="Glass J.I."/>
            <person name="Rusch D."/>
            <person name="Podicherti R."/>
            <person name="Tsui H.-C.T."/>
            <person name="Winkler M.E."/>
        </authorList>
    </citation>
    <scope>NUCLEOTIDE SEQUENCE</scope>
</reference>
<gene>
    <name evidence="1" type="ORF">METZ01_LOCUS389398</name>
</gene>
<dbReference type="AlphaFoldDB" id="A0A382UQL4"/>
<sequence>YSGFEYRGVKPLCCGGKGDQRMSRARMRNHFIAAAIGSDNDAPDLVIPAFTCDAVRLYAAVREYALAQPRTKLQSESPDENCICFVQRTAYWHFPDDVVAEITALENGDAALMLSSKARYGMKDFGVNRRRVKRWIAALQARLTKET</sequence>
<dbReference type="InterPro" id="IPR010865">
    <property type="entry name" value="DUF1499"/>
</dbReference>
<evidence type="ECO:0008006" key="2">
    <source>
        <dbReference type="Google" id="ProtNLM"/>
    </source>
</evidence>
<organism evidence="1">
    <name type="scientific">marine metagenome</name>
    <dbReference type="NCBI Taxonomy" id="408172"/>
    <lineage>
        <taxon>unclassified sequences</taxon>
        <taxon>metagenomes</taxon>
        <taxon>ecological metagenomes</taxon>
    </lineage>
</organism>
<protein>
    <recommendedName>
        <fullName evidence="2">DUF1499 domain-containing protein</fullName>
    </recommendedName>
</protein>
<dbReference type="Pfam" id="PF07386">
    <property type="entry name" value="DUF1499"/>
    <property type="match status" value="1"/>
</dbReference>